<evidence type="ECO:0000259" key="5">
    <source>
        <dbReference type="PROSITE" id="PS50931"/>
    </source>
</evidence>
<dbReference type="Proteomes" id="UP000490535">
    <property type="component" value="Unassembled WGS sequence"/>
</dbReference>
<comment type="caution">
    <text evidence="6">The sequence shown here is derived from an EMBL/GenBank/DDBJ whole genome shotgun (WGS) entry which is preliminary data.</text>
</comment>
<keyword evidence="3" id="KW-0238">DNA-binding</keyword>
<dbReference type="Gene3D" id="1.10.10.10">
    <property type="entry name" value="Winged helix-like DNA-binding domain superfamily/Winged helix DNA-binding domain"/>
    <property type="match status" value="1"/>
</dbReference>
<dbReference type="Pfam" id="PF00126">
    <property type="entry name" value="HTH_1"/>
    <property type="match status" value="1"/>
</dbReference>
<keyword evidence="4" id="KW-0804">Transcription</keyword>
<dbReference type="GO" id="GO:0043565">
    <property type="term" value="F:sequence-specific DNA binding"/>
    <property type="evidence" value="ECO:0007669"/>
    <property type="project" value="TreeGrafter"/>
</dbReference>
<dbReference type="InterPro" id="IPR036390">
    <property type="entry name" value="WH_DNA-bd_sf"/>
</dbReference>
<protein>
    <submittedName>
        <fullName evidence="6">Glycine cleavage system transcriptional activator</fullName>
    </submittedName>
</protein>
<reference evidence="7" key="1">
    <citation type="journal article" date="2020" name="MBio">
        <title>Horizontal gene transfer to a defensive symbiont with a reduced genome amongst a multipartite beetle microbiome.</title>
        <authorList>
            <person name="Waterworth S.C."/>
            <person name="Florez L.V."/>
            <person name="Rees E.R."/>
            <person name="Hertweck C."/>
            <person name="Kaltenpoth M."/>
            <person name="Kwan J.C."/>
        </authorList>
    </citation>
    <scope>NUCLEOTIDE SEQUENCE [LARGE SCALE GENOMIC DNA]</scope>
</reference>
<dbReference type="InterPro" id="IPR058163">
    <property type="entry name" value="LysR-type_TF_proteobact-type"/>
</dbReference>
<dbReference type="Gene3D" id="3.40.190.10">
    <property type="entry name" value="Periplasmic binding protein-like II"/>
    <property type="match status" value="2"/>
</dbReference>
<dbReference type="PANTHER" id="PTHR30537:SF74">
    <property type="entry name" value="HTH-TYPE TRANSCRIPTIONAL REGULATOR TRPI"/>
    <property type="match status" value="1"/>
</dbReference>
<evidence type="ECO:0000256" key="1">
    <source>
        <dbReference type="ARBA" id="ARBA00009437"/>
    </source>
</evidence>
<accession>A0A833UXQ7</accession>
<comment type="similarity">
    <text evidence="1">Belongs to the LysR transcriptional regulatory family.</text>
</comment>
<dbReference type="InterPro" id="IPR000847">
    <property type="entry name" value="LysR_HTH_N"/>
</dbReference>
<keyword evidence="2" id="KW-0805">Transcription regulation</keyword>
<feature type="domain" description="HTH lysR-type" evidence="5">
    <location>
        <begin position="5"/>
        <end position="62"/>
    </location>
</feature>
<dbReference type="SUPFAM" id="SSF46785">
    <property type="entry name" value="Winged helix' DNA-binding domain"/>
    <property type="match status" value="1"/>
</dbReference>
<dbReference type="PRINTS" id="PR00039">
    <property type="entry name" value="HTHLYSR"/>
</dbReference>
<dbReference type="GO" id="GO:0006351">
    <property type="term" value="P:DNA-templated transcription"/>
    <property type="evidence" value="ECO:0007669"/>
    <property type="project" value="TreeGrafter"/>
</dbReference>
<dbReference type="SUPFAM" id="SSF53850">
    <property type="entry name" value="Periplasmic binding protein-like II"/>
    <property type="match status" value="1"/>
</dbReference>
<evidence type="ECO:0000256" key="3">
    <source>
        <dbReference type="ARBA" id="ARBA00023125"/>
    </source>
</evidence>
<dbReference type="AlphaFoldDB" id="A0A833UXQ7"/>
<sequence>MIERLSLNSLKFFYYVAIEGSVTIAAERLYVTQSAVSRQIKNLEDLLNVALFERKNKSLVLTAEGKVLLDCCQNVFNQLDHCVISIKQQKYKNNNLILSCEPTISMKWLIPRMVQFNELNLGFGITLLTGGGPLDFQNQEIDIAIRRNDFAWGEHIYSTKIIDEFMFLVNSNQQGSSNLLLSTSRPKFKNYLAKQYPVISKLNTIELDHFYLCIEACLSGLGQTIASGFMIEHELDHDFFQVEQCLHFDDSAYYLLASSSIEEDHRKVIFRDWLINEMQQTQKNLLNKFGFISKQQELVAE</sequence>
<dbReference type="PANTHER" id="PTHR30537">
    <property type="entry name" value="HTH-TYPE TRANSCRIPTIONAL REGULATOR"/>
    <property type="match status" value="1"/>
</dbReference>
<dbReference type="Pfam" id="PF03466">
    <property type="entry name" value="LysR_substrate"/>
    <property type="match status" value="1"/>
</dbReference>
<evidence type="ECO:0000256" key="4">
    <source>
        <dbReference type="ARBA" id="ARBA00023163"/>
    </source>
</evidence>
<name>A0A833UXQ7_ACIBZ</name>
<evidence type="ECO:0000256" key="2">
    <source>
        <dbReference type="ARBA" id="ARBA00023015"/>
    </source>
</evidence>
<dbReference type="EMBL" id="WNDP01000001">
    <property type="protein sequence ID" value="KAF1028438.1"/>
    <property type="molecule type" value="Genomic_DNA"/>
</dbReference>
<dbReference type="FunFam" id="1.10.10.10:FF:000001">
    <property type="entry name" value="LysR family transcriptional regulator"/>
    <property type="match status" value="1"/>
</dbReference>
<evidence type="ECO:0000313" key="7">
    <source>
        <dbReference type="Proteomes" id="UP000490535"/>
    </source>
</evidence>
<dbReference type="PROSITE" id="PS50931">
    <property type="entry name" value="HTH_LYSR"/>
    <property type="match status" value="1"/>
</dbReference>
<dbReference type="InterPro" id="IPR036388">
    <property type="entry name" value="WH-like_DNA-bd_sf"/>
</dbReference>
<evidence type="ECO:0000313" key="6">
    <source>
        <dbReference type="EMBL" id="KAF1028438.1"/>
    </source>
</evidence>
<proteinExistence type="inferred from homology"/>
<organism evidence="6 7">
    <name type="scientific">Acinetobacter bereziniae</name>
    <name type="common">Acinetobacter genomosp. 10</name>
    <dbReference type="NCBI Taxonomy" id="106648"/>
    <lineage>
        <taxon>Bacteria</taxon>
        <taxon>Pseudomonadati</taxon>
        <taxon>Pseudomonadota</taxon>
        <taxon>Gammaproteobacteria</taxon>
        <taxon>Moraxellales</taxon>
        <taxon>Moraxellaceae</taxon>
        <taxon>Acinetobacter</taxon>
    </lineage>
</organism>
<dbReference type="InterPro" id="IPR005119">
    <property type="entry name" value="LysR_subst-bd"/>
</dbReference>
<dbReference type="GO" id="GO:0003700">
    <property type="term" value="F:DNA-binding transcription factor activity"/>
    <property type="evidence" value="ECO:0007669"/>
    <property type="project" value="InterPro"/>
</dbReference>
<gene>
    <name evidence="6" type="primary">gcvA_1</name>
    <name evidence="6" type="ORF">GAK29_00073</name>
</gene>